<comment type="caution">
    <text evidence="1">The sequence shown here is derived from an EMBL/GenBank/DDBJ whole genome shotgun (WGS) entry which is preliminary data.</text>
</comment>
<name>A0A5N4BQZ9_9FLAO</name>
<dbReference type="InterPro" id="IPR029470">
    <property type="entry name" value="PDDEXK_4"/>
</dbReference>
<evidence type="ECO:0000313" key="2">
    <source>
        <dbReference type="Proteomes" id="UP000326384"/>
    </source>
</evidence>
<dbReference type="RefSeq" id="WP_152289912.1">
    <property type="nucleotide sequence ID" value="NZ_VTPV01000005.1"/>
</dbReference>
<reference evidence="1 2" key="1">
    <citation type="journal article" date="2019" name="Stand. Genomic Sci.">
        <title>Draft Whole-Genome Sequence of a Novel Chryseobacterium viscerum Strain Isolated from Fresh Water at Dripping Springs, New Mexico.</title>
        <authorList>
            <person name="Kyndt J.A."/>
            <person name="Moore T.C."/>
        </authorList>
    </citation>
    <scope>NUCLEOTIDE SEQUENCE [LARGE SCALE GENOMIC DNA]</scope>
    <source>
        <strain evidence="1 2">DPS</strain>
    </source>
</reference>
<gene>
    <name evidence="1" type="ORF">F8D52_10535</name>
</gene>
<dbReference type="Pfam" id="PF14281">
    <property type="entry name" value="PDDEXK_4"/>
    <property type="match status" value="1"/>
</dbReference>
<evidence type="ECO:0000313" key="1">
    <source>
        <dbReference type="EMBL" id="KAB1230821.1"/>
    </source>
</evidence>
<proteinExistence type="predicted"/>
<keyword evidence="2" id="KW-1185">Reference proteome</keyword>
<dbReference type="EMBL" id="VTPV01000005">
    <property type="protein sequence ID" value="KAB1230821.1"/>
    <property type="molecule type" value="Genomic_DNA"/>
</dbReference>
<organism evidence="1 2">
    <name type="scientific">Chryseobacterium viscerum</name>
    <dbReference type="NCBI Taxonomy" id="1037377"/>
    <lineage>
        <taxon>Bacteria</taxon>
        <taxon>Pseudomonadati</taxon>
        <taxon>Bacteroidota</taxon>
        <taxon>Flavobacteriia</taxon>
        <taxon>Flavobacteriales</taxon>
        <taxon>Weeksellaceae</taxon>
        <taxon>Chryseobacterium group</taxon>
        <taxon>Chryseobacterium</taxon>
    </lineage>
</organism>
<sequence length="389" mass="46272">MNNYISFFREIQARSKFEIEYEKRHSKKLASKFNAMKFLHWNENKVSEILAFFLNPNEDHSQGDIYLKLFKEELGLHFSYNTPEKVSVILEDSTFENRRVDIVLKNQDQSSVLGIENKIYPWTKDQKNQVEDYLKYLQSISNDHYQLLYLTPKSKELTEYSGGKEIEKLIETGKLYLINYEEHIIPLLKEFIKNTENERVRCFLIDFENQLIENYMGKENLDLGSLNHFITESEENIETAFKVSNTLNSIKQEMKNLVDLQMTQLADELTTQLNMHITYNEQFHHFEIPVFKNFFIKFNYEEGGVIYGLVKTPQYMDSHYDKVYLNDLRNYLGVKFRTSHGWPLFFLQYHNIEHDAAFWIDVKNGKFKKFIQDFIIAVIGAPDELKLDL</sequence>
<protein>
    <submittedName>
        <fullName evidence="1">PD-(D/E)XK nuclease family protein</fullName>
    </submittedName>
</protein>
<accession>A0A5N4BQZ9</accession>
<dbReference type="Proteomes" id="UP000326384">
    <property type="component" value="Unassembled WGS sequence"/>
</dbReference>